<dbReference type="Proteomes" id="UP000006727">
    <property type="component" value="Chromosome 4"/>
</dbReference>
<gene>
    <name evidence="3" type="primary">LOC112281844</name>
    <name evidence="2" type="ORF">PHYPA_006498</name>
</gene>
<dbReference type="EnsemblPlants" id="Pp3c4_20340V3.3">
    <property type="protein sequence ID" value="Pp3c4_20340V3.3"/>
    <property type="gene ID" value="Pp3c4_20340"/>
</dbReference>
<reference evidence="2 4" key="1">
    <citation type="journal article" date="2008" name="Science">
        <title>The Physcomitrella genome reveals evolutionary insights into the conquest of land by plants.</title>
        <authorList>
            <person name="Rensing S."/>
            <person name="Lang D."/>
            <person name="Zimmer A."/>
            <person name="Terry A."/>
            <person name="Salamov A."/>
            <person name="Shapiro H."/>
            <person name="Nishiyama T."/>
            <person name="Perroud P.-F."/>
            <person name="Lindquist E."/>
            <person name="Kamisugi Y."/>
            <person name="Tanahashi T."/>
            <person name="Sakakibara K."/>
            <person name="Fujita T."/>
            <person name="Oishi K."/>
            <person name="Shin-I T."/>
            <person name="Kuroki Y."/>
            <person name="Toyoda A."/>
            <person name="Suzuki Y."/>
            <person name="Hashimoto A."/>
            <person name="Yamaguchi K."/>
            <person name="Sugano A."/>
            <person name="Kohara Y."/>
            <person name="Fujiyama A."/>
            <person name="Anterola A."/>
            <person name="Aoki S."/>
            <person name="Ashton N."/>
            <person name="Barbazuk W.B."/>
            <person name="Barker E."/>
            <person name="Bennetzen J."/>
            <person name="Bezanilla M."/>
            <person name="Blankenship R."/>
            <person name="Cho S.H."/>
            <person name="Dutcher S."/>
            <person name="Estelle M."/>
            <person name="Fawcett J.A."/>
            <person name="Gundlach H."/>
            <person name="Hanada K."/>
            <person name="Heyl A."/>
            <person name="Hicks K.A."/>
            <person name="Hugh J."/>
            <person name="Lohr M."/>
            <person name="Mayer K."/>
            <person name="Melkozernov A."/>
            <person name="Murata T."/>
            <person name="Nelson D."/>
            <person name="Pils B."/>
            <person name="Prigge M."/>
            <person name="Reiss B."/>
            <person name="Renner T."/>
            <person name="Rombauts S."/>
            <person name="Rushton P."/>
            <person name="Sanderfoot A."/>
            <person name="Schween G."/>
            <person name="Shiu S.-H."/>
            <person name="Stueber K."/>
            <person name="Theodoulou F.L."/>
            <person name="Tu H."/>
            <person name="Van de Peer Y."/>
            <person name="Verrier P.J."/>
            <person name="Waters E."/>
            <person name="Wood A."/>
            <person name="Yang L."/>
            <person name="Cove D."/>
            <person name="Cuming A."/>
            <person name="Hasebe M."/>
            <person name="Lucas S."/>
            <person name="Mishler D.B."/>
            <person name="Reski R."/>
            <person name="Grigoriev I."/>
            <person name="Quatrano R.S."/>
            <person name="Boore J.L."/>
        </authorList>
    </citation>
    <scope>NUCLEOTIDE SEQUENCE [LARGE SCALE GENOMIC DNA]</scope>
    <source>
        <strain evidence="3 4">cv. Gransden 2004</strain>
    </source>
</reference>
<evidence type="ECO:0000313" key="4">
    <source>
        <dbReference type="Proteomes" id="UP000006727"/>
    </source>
</evidence>
<dbReference type="Gramene" id="Pp3c4_20340V3.1">
    <property type="protein sequence ID" value="Pp3c4_20340V3.1"/>
    <property type="gene ID" value="Pp3c4_20340"/>
</dbReference>
<dbReference type="EnsemblPlants" id="Pp3c4_20340V3.2">
    <property type="protein sequence ID" value="Pp3c4_20340V3.2"/>
    <property type="gene ID" value="Pp3c4_20340"/>
</dbReference>
<feature type="region of interest" description="Disordered" evidence="1">
    <location>
        <begin position="17"/>
        <end position="36"/>
    </location>
</feature>
<feature type="compositionally biased region" description="Acidic residues" evidence="1">
    <location>
        <begin position="169"/>
        <end position="179"/>
    </location>
</feature>
<dbReference type="EMBL" id="ABEU02000004">
    <property type="protein sequence ID" value="PNR55601.1"/>
    <property type="molecule type" value="Genomic_DNA"/>
</dbReference>
<proteinExistence type="predicted"/>
<dbReference type="Gramene" id="Pp3c4_20340V3.2">
    <property type="protein sequence ID" value="Pp3c4_20340V3.2"/>
    <property type="gene ID" value="Pp3c4_20340"/>
</dbReference>
<dbReference type="AlphaFoldDB" id="A0A2K1KPC5"/>
<evidence type="ECO:0000256" key="1">
    <source>
        <dbReference type="SAM" id="MobiDB-lite"/>
    </source>
</evidence>
<keyword evidence="4" id="KW-1185">Reference proteome</keyword>
<organism evidence="2">
    <name type="scientific">Physcomitrium patens</name>
    <name type="common">Spreading-leaved earth moss</name>
    <name type="synonym">Physcomitrella patens</name>
    <dbReference type="NCBI Taxonomy" id="3218"/>
    <lineage>
        <taxon>Eukaryota</taxon>
        <taxon>Viridiplantae</taxon>
        <taxon>Streptophyta</taxon>
        <taxon>Embryophyta</taxon>
        <taxon>Bryophyta</taxon>
        <taxon>Bryophytina</taxon>
        <taxon>Bryopsida</taxon>
        <taxon>Funariidae</taxon>
        <taxon>Funariales</taxon>
        <taxon>Funariaceae</taxon>
        <taxon>Physcomitrium</taxon>
    </lineage>
</organism>
<feature type="compositionally biased region" description="Polar residues" evidence="1">
    <location>
        <begin position="133"/>
        <end position="142"/>
    </location>
</feature>
<protein>
    <submittedName>
        <fullName evidence="2 3">Uncharacterized protein</fullName>
    </submittedName>
</protein>
<dbReference type="Gramene" id="Pp3c4_20340V3.3">
    <property type="protein sequence ID" value="Pp3c4_20340V3.3"/>
    <property type="gene ID" value="Pp3c4_20340"/>
</dbReference>
<name>A0A2K1KPC5_PHYPA</name>
<reference evidence="3" key="3">
    <citation type="submission" date="2020-12" db="UniProtKB">
        <authorList>
            <consortium name="EnsemblPlants"/>
        </authorList>
    </citation>
    <scope>IDENTIFICATION</scope>
</reference>
<dbReference type="EnsemblPlants" id="Pp3c4_20340V3.1">
    <property type="protein sequence ID" value="Pp3c4_20340V3.1"/>
    <property type="gene ID" value="Pp3c4_20340"/>
</dbReference>
<evidence type="ECO:0000313" key="3">
    <source>
        <dbReference type="EnsemblPlants" id="Pp3c4_20340V3.1"/>
    </source>
</evidence>
<dbReference type="PaxDb" id="3218-PP1S201_67V6.1"/>
<evidence type="ECO:0000313" key="2">
    <source>
        <dbReference type="EMBL" id="PNR55601.1"/>
    </source>
</evidence>
<feature type="region of interest" description="Disordered" evidence="1">
    <location>
        <begin position="122"/>
        <end position="202"/>
    </location>
</feature>
<accession>A0A2K1KPC5</accession>
<sequence>MSIGLGFVQFPNQPEIDDAAAIADNGDPPPHPGSPRFNQLPFLRADEVEEFLNVDAPNRGQNQPLEDDLDLAVPDQVQNQAHEELGNLIQRHPAGIFGVEYWEVYSGLDYIDEVVKEFAQEEELEDDEKVVDSSPSDNSIQPYATGIDSAEYGEVDASSDYSDELVNADPEEEESEKDENEEKVLDSEPSEPPSKRIRAVDNPSVELSPSISVDNKLLHEIFPPNQSIAMMGVQDVSIRDADASLPFGSVLERSP</sequence>
<reference evidence="2 4" key="2">
    <citation type="journal article" date="2018" name="Plant J.">
        <title>The Physcomitrella patens chromosome-scale assembly reveals moss genome structure and evolution.</title>
        <authorList>
            <person name="Lang D."/>
            <person name="Ullrich K.K."/>
            <person name="Murat F."/>
            <person name="Fuchs J."/>
            <person name="Jenkins J."/>
            <person name="Haas F.B."/>
            <person name="Piednoel M."/>
            <person name="Gundlach H."/>
            <person name="Van Bel M."/>
            <person name="Meyberg R."/>
            <person name="Vives C."/>
            <person name="Morata J."/>
            <person name="Symeonidi A."/>
            <person name="Hiss M."/>
            <person name="Muchero W."/>
            <person name="Kamisugi Y."/>
            <person name="Saleh O."/>
            <person name="Blanc G."/>
            <person name="Decker E.L."/>
            <person name="van Gessel N."/>
            <person name="Grimwood J."/>
            <person name="Hayes R.D."/>
            <person name="Graham S.W."/>
            <person name="Gunter L.E."/>
            <person name="McDaniel S.F."/>
            <person name="Hoernstein S.N.W."/>
            <person name="Larsson A."/>
            <person name="Li F.W."/>
            <person name="Perroud P.F."/>
            <person name="Phillips J."/>
            <person name="Ranjan P."/>
            <person name="Rokshar D.S."/>
            <person name="Rothfels C.J."/>
            <person name="Schneider L."/>
            <person name="Shu S."/>
            <person name="Stevenson D.W."/>
            <person name="Thummler F."/>
            <person name="Tillich M."/>
            <person name="Villarreal Aguilar J.C."/>
            <person name="Widiez T."/>
            <person name="Wong G.K."/>
            <person name="Wymore A."/>
            <person name="Zhang Y."/>
            <person name="Zimmer A.D."/>
            <person name="Quatrano R.S."/>
            <person name="Mayer K.F.X."/>
            <person name="Goodstein D."/>
            <person name="Casacuberta J.M."/>
            <person name="Vandepoele K."/>
            <person name="Reski R."/>
            <person name="Cuming A.C."/>
            <person name="Tuskan G.A."/>
            <person name="Maumus F."/>
            <person name="Salse J."/>
            <person name="Schmutz J."/>
            <person name="Rensing S.A."/>
        </authorList>
    </citation>
    <scope>NUCLEOTIDE SEQUENCE [LARGE SCALE GENOMIC DNA]</scope>
    <source>
        <strain evidence="3 4">cv. Gransden 2004</strain>
    </source>
</reference>